<feature type="domain" description="Aminoacyl-transfer RNA synthetases class-II family profile" evidence="8">
    <location>
        <begin position="158"/>
        <end position="471"/>
    </location>
</feature>
<dbReference type="EMBL" id="GDHF01029217">
    <property type="protein sequence ID" value="JAI23097.1"/>
    <property type="molecule type" value="Transcribed_RNA"/>
</dbReference>
<sequence>HKQLPVQQKQLVNQFLVIKLKMFLIKRFCSGFQHIKAITNTAKPGDRLDVRGWIKNIRRLKKNIFFDLNDGSTVRRFQVVIPKRTESKNISVGSNICASGCIQVAPNGQLELHAEHVKVIADGHITDYPFTPKQQHPPEYVREHLHLRARVDYIAAQMRLRHRALKAIHDYMDELDFVQITTSVLTTNDCEGAGEIFRVQPDSVVLLKEMARPNIPTEHSYFDKKVFLSVSGQLHLEAMSHGLGNTYTLTPAFRAENSKSPLHLSEFYMFEAELAFMEDIYSLTSFIEKMIKNVTLRIIESATDDLKFCQEKALGTAFELPWLKAAWVTLSYDEALDILIANKDKFQTALKPNEGFSKEQELFLTNHCGTPVFVVDWPSDQKPFYMKVVQTKPNRVHALDLLMPEVGELCGGSLRENDEMRLRSHPRLPQDLEWYLELRKFGGVPTGGFGLGFERYLQLLTGVKNIRDVIPFPRYPHSCQM</sequence>
<evidence type="ECO:0000256" key="3">
    <source>
        <dbReference type="ARBA" id="ARBA00022598"/>
    </source>
</evidence>
<dbReference type="Pfam" id="PF01336">
    <property type="entry name" value="tRNA_anti-codon"/>
    <property type="match status" value="1"/>
</dbReference>
<comment type="similarity">
    <text evidence="1">Belongs to the class-II aminoacyl-tRNA synthetase family.</text>
</comment>
<dbReference type="InterPro" id="IPR004364">
    <property type="entry name" value="Aa-tRNA-synt_II"/>
</dbReference>
<evidence type="ECO:0000256" key="6">
    <source>
        <dbReference type="ARBA" id="ARBA00022917"/>
    </source>
</evidence>
<dbReference type="PROSITE" id="PS50862">
    <property type="entry name" value="AA_TRNA_LIGASE_II"/>
    <property type="match status" value="1"/>
</dbReference>
<dbReference type="CDD" id="cd00776">
    <property type="entry name" value="AsxRS_core"/>
    <property type="match status" value="1"/>
</dbReference>
<dbReference type="GO" id="GO:0005739">
    <property type="term" value="C:mitochondrion"/>
    <property type="evidence" value="ECO:0007669"/>
    <property type="project" value="TreeGrafter"/>
</dbReference>
<keyword evidence="5" id="KW-0067">ATP-binding</keyword>
<dbReference type="InterPro" id="IPR004365">
    <property type="entry name" value="NA-bd_OB_tRNA"/>
</dbReference>
<dbReference type="EC" id="6.1.1.22" evidence="2"/>
<dbReference type="Gene3D" id="3.30.930.10">
    <property type="entry name" value="Bira Bifunctional Protein, Domain 2"/>
    <property type="match status" value="1"/>
</dbReference>
<dbReference type="AlphaFoldDB" id="A0A0K8U8V9"/>
<dbReference type="GO" id="GO:0004816">
    <property type="term" value="F:asparagine-tRNA ligase activity"/>
    <property type="evidence" value="ECO:0007669"/>
    <property type="project" value="UniProtKB-EC"/>
</dbReference>
<evidence type="ECO:0000256" key="2">
    <source>
        <dbReference type="ARBA" id="ARBA00012816"/>
    </source>
</evidence>
<dbReference type="PRINTS" id="PR01042">
    <property type="entry name" value="TRNASYNTHASP"/>
</dbReference>
<evidence type="ECO:0000259" key="8">
    <source>
        <dbReference type="PROSITE" id="PS50862"/>
    </source>
</evidence>
<dbReference type="OrthoDB" id="360585at2759"/>
<protein>
    <recommendedName>
        <fullName evidence="2">asparagine--tRNA ligase</fullName>
        <ecNumber evidence="2">6.1.1.22</ecNumber>
    </recommendedName>
</protein>
<dbReference type="SUPFAM" id="SSF55681">
    <property type="entry name" value="Class II aaRS and biotin synthetases"/>
    <property type="match status" value="1"/>
</dbReference>
<dbReference type="GO" id="GO:0003676">
    <property type="term" value="F:nucleic acid binding"/>
    <property type="evidence" value="ECO:0007669"/>
    <property type="project" value="InterPro"/>
</dbReference>
<evidence type="ECO:0000313" key="9">
    <source>
        <dbReference type="EMBL" id="JAI23097.1"/>
    </source>
</evidence>
<dbReference type="InterPro" id="IPR006195">
    <property type="entry name" value="aa-tRNA-synth_II"/>
</dbReference>
<dbReference type="Pfam" id="PF00152">
    <property type="entry name" value="tRNA-synt_2"/>
    <property type="match status" value="1"/>
</dbReference>
<keyword evidence="7" id="KW-0030">Aminoacyl-tRNA synthetase</keyword>
<dbReference type="Gene3D" id="2.40.50.140">
    <property type="entry name" value="Nucleic acid-binding proteins"/>
    <property type="match status" value="1"/>
</dbReference>
<reference evidence="9" key="1">
    <citation type="submission" date="2015-06" db="EMBL/GenBank/DDBJ databases">
        <authorList>
            <person name="Hoefler B.C."/>
            <person name="Straight P.D."/>
        </authorList>
    </citation>
    <scope>NUCLEOTIDE SEQUENCE</scope>
</reference>
<dbReference type="NCBIfam" id="TIGR00457">
    <property type="entry name" value="asnS"/>
    <property type="match status" value="1"/>
</dbReference>
<dbReference type="PANTHER" id="PTHR22594">
    <property type="entry name" value="ASPARTYL/LYSYL-TRNA SYNTHETASE"/>
    <property type="match status" value="1"/>
</dbReference>
<dbReference type="GO" id="GO:0005524">
    <property type="term" value="F:ATP binding"/>
    <property type="evidence" value="ECO:0007669"/>
    <property type="project" value="UniProtKB-KW"/>
</dbReference>
<evidence type="ECO:0000256" key="4">
    <source>
        <dbReference type="ARBA" id="ARBA00022741"/>
    </source>
</evidence>
<dbReference type="FunFam" id="3.30.930.10:FF:000016">
    <property type="entry name" value="Asparagine--tRNA ligase"/>
    <property type="match status" value="1"/>
</dbReference>
<name>A0A0K8U8V9_BACLA</name>
<dbReference type="SUPFAM" id="SSF50249">
    <property type="entry name" value="Nucleic acid-binding proteins"/>
    <property type="match status" value="1"/>
</dbReference>
<keyword evidence="6" id="KW-0648">Protein biosynthesis</keyword>
<dbReference type="PANTHER" id="PTHR22594:SF34">
    <property type="entry name" value="ASPARAGINE--TRNA LIGASE, MITOCHONDRIAL-RELATED"/>
    <property type="match status" value="1"/>
</dbReference>
<evidence type="ECO:0000256" key="1">
    <source>
        <dbReference type="ARBA" id="ARBA00008226"/>
    </source>
</evidence>
<gene>
    <name evidence="9" type="primary">Nars2_1</name>
    <name evidence="9" type="ORF">c0_g1_i2</name>
</gene>
<dbReference type="GO" id="GO:0006421">
    <property type="term" value="P:asparaginyl-tRNA aminoacylation"/>
    <property type="evidence" value="ECO:0007669"/>
    <property type="project" value="InterPro"/>
</dbReference>
<evidence type="ECO:0000256" key="5">
    <source>
        <dbReference type="ARBA" id="ARBA00022840"/>
    </source>
</evidence>
<dbReference type="InterPro" id="IPR045864">
    <property type="entry name" value="aa-tRNA-synth_II/BPL/LPL"/>
</dbReference>
<evidence type="ECO:0000256" key="7">
    <source>
        <dbReference type="ARBA" id="ARBA00023146"/>
    </source>
</evidence>
<keyword evidence="4" id="KW-0547">Nucleotide-binding</keyword>
<dbReference type="InterPro" id="IPR002312">
    <property type="entry name" value="Asp/Asn-tRNA-synth_IIb"/>
</dbReference>
<organism evidence="9">
    <name type="scientific">Bactrocera latifrons</name>
    <name type="common">Malaysian fruit fly</name>
    <name type="synonym">Chaetodacus latifrons</name>
    <dbReference type="NCBI Taxonomy" id="174628"/>
    <lineage>
        <taxon>Eukaryota</taxon>
        <taxon>Metazoa</taxon>
        <taxon>Ecdysozoa</taxon>
        <taxon>Arthropoda</taxon>
        <taxon>Hexapoda</taxon>
        <taxon>Insecta</taxon>
        <taxon>Pterygota</taxon>
        <taxon>Neoptera</taxon>
        <taxon>Endopterygota</taxon>
        <taxon>Diptera</taxon>
        <taxon>Brachycera</taxon>
        <taxon>Muscomorpha</taxon>
        <taxon>Tephritoidea</taxon>
        <taxon>Tephritidae</taxon>
        <taxon>Bactrocera</taxon>
        <taxon>Bactrocera</taxon>
    </lineage>
</organism>
<dbReference type="InterPro" id="IPR012340">
    <property type="entry name" value="NA-bd_OB-fold"/>
</dbReference>
<dbReference type="CDD" id="cd04318">
    <property type="entry name" value="EcAsnRS_like_N"/>
    <property type="match status" value="1"/>
</dbReference>
<proteinExistence type="inferred from homology"/>
<keyword evidence="3 9" id="KW-0436">Ligase</keyword>
<accession>A0A0K8U8V9</accession>
<dbReference type="InterPro" id="IPR004522">
    <property type="entry name" value="Asn-tRNA-ligase"/>
</dbReference>
<feature type="non-terminal residue" evidence="9">
    <location>
        <position position="1"/>
    </location>
</feature>